<evidence type="ECO:0000313" key="3">
    <source>
        <dbReference type="Proteomes" id="UP001218218"/>
    </source>
</evidence>
<protein>
    <submittedName>
        <fullName evidence="2">Uncharacterized protein</fullName>
    </submittedName>
</protein>
<keyword evidence="3" id="KW-1185">Reference proteome</keyword>
<name>A0AAD6ZV95_9AGAR</name>
<evidence type="ECO:0000313" key="2">
    <source>
        <dbReference type="EMBL" id="KAJ7342333.1"/>
    </source>
</evidence>
<feature type="compositionally biased region" description="Low complexity" evidence="1">
    <location>
        <begin position="124"/>
        <end position="138"/>
    </location>
</feature>
<reference evidence="2" key="1">
    <citation type="submission" date="2023-03" db="EMBL/GenBank/DDBJ databases">
        <title>Massive genome expansion in bonnet fungi (Mycena s.s.) driven by repeated elements and novel gene families across ecological guilds.</title>
        <authorList>
            <consortium name="Lawrence Berkeley National Laboratory"/>
            <person name="Harder C.B."/>
            <person name="Miyauchi S."/>
            <person name="Viragh M."/>
            <person name="Kuo A."/>
            <person name="Thoen E."/>
            <person name="Andreopoulos B."/>
            <person name="Lu D."/>
            <person name="Skrede I."/>
            <person name="Drula E."/>
            <person name="Henrissat B."/>
            <person name="Morin E."/>
            <person name="Kohler A."/>
            <person name="Barry K."/>
            <person name="LaButti K."/>
            <person name="Morin E."/>
            <person name="Salamov A."/>
            <person name="Lipzen A."/>
            <person name="Mereny Z."/>
            <person name="Hegedus B."/>
            <person name="Baldrian P."/>
            <person name="Stursova M."/>
            <person name="Weitz H."/>
            <person name="Taylor A."/>
            <person name="Grigoriev I.V."/>
            <person name="Nagy L.G."/>
            <person name="Martin F."/>
            <person name="Kauserud H."/>
        </authorList>
    </citation>
    <scope>NUCLEOTIDE SEQUENCE</scope>
    <source>
        <strain evidence="2">CBHHK002</strain>
    </source>
</reference>
<accession>A0AAD6ZV95</accession>
<feature type="region of interest" description="Disordered" evidence="1">
    <location>
        <begin position="54"/>
        <end position="138"/>
    </location>
</feature>
<feature type="compositionally biased region" description="Basic and acidic residues" evidence="1">
    <location>
        <begin position="65"/>
        <end position="75"/>
    </location>
</feature>
<dbReference type="AlphaFoldDB" id="A0AAD6ZV95"/>
<proteinExistence type="predicted"/>
<gene>
    <name evidence="2" type="ORF">DFH08DRAFT_811427</name>
</gene>
<comment type="caution">
    <text evidence="2">The sequence shown here is derived from an EMBL/GenBank/DDBJ whole genome shotgun (WGS) entry which is preliminary data.</text>
</comment>
<evidence type="ECO:0000256" key="1">
    <source>
        <dbReference type="SAM" id="MobiDB-lite"/>
    </source>
</evidence>
<dbReference type="Proteomes" id="UP001218218">
    <property type="component" value="Unassembled WGS sequence"/>
</dbReference>
<organism evidence="2 3">
    <name type="scientific">Mycena albidolilacea</name>
    <dbReference type="NCBI Taxonomy" id="1033008"/>
    <lineage>
        <taxon>Eukaryota</taxon>
        <taxon>Fungi</taxon>
        <taxon>Dikarya</taxon>
        <taxon>Basidiomycota</taxon>
        <taxon>Agaricomycotina</taxon>
        <taxon>Agaricomycetes</taxon>
        <taxon>Agaricomycetidae</taxon>
        <taxon>Agaricales</taxon>
        <taxon>Marasmiineae</taxon>
        <taxon>Mycenaceae</taxon>
        <taxon>Mycena</taxon>
    </lineage>
</organism>
<sequence>MTPPCRDPDPGTSGRVKVLFFGLFLISQPPQDDFGPCILLPHDCIKTWLSAPLSPSQQIPAPEEAAARGEKEATKKGGRKCKADAQLGPEDDVPQVSETRRTARLRKSPQSNLDPQEAAKECEQQAAAKASAPRAKPR</sequence>
<dbReference type="EMBL" id="JARIHO010000025">
    <property type="protein sequence ID" value="KAJ7342333.1"/>
    <property type="molecule type" value="Genomic_DNA"/>
</dbReference>